<evidence type="ECO:0000313" key="2">
    <source>
        <dbReference type="Proteomes" id="UP000827986"/>
    </source>
</evidence>
<comment type="caution">
    <text evidence="1">The sequence shown here is derived from an EMBL/GenBank/DDBJ whole genome shotgun (WGS) entry which is preliminary data.</text>
</comment>
<name>A0A9D3WZR3_9SAUR</name>
<dbReference type="Proteomes" id="UP000827986">
    <property type="component" value="Unassembled WGS sequence"/>
</dbReference>
<organism evidence="1 2">
    <name type="scientific">Mauremys mutica</name>
    <name type="common">yellowpond turtle</name>
    <dbReference type="NCBI Taxonomy" id="74926"/>
    <lineage>
        <taxon>Eukaryota</taxon>
        <taxon>Metazoa</taxon>
        <taxon>Chordata</taxon>
        <taxon>Craniata</taxon>
        <taxon>Vertebrata</taxon>
        <taxon>Euteleostomi</taxon>
        <taxon>Archelosauria</taxon>
        <taxon>Testudinata</taxon>
        <taxon>Testudines</taxon>
        <taxon>Cryptodira</taxon>
        <taxon>Durocryptodira</taxon>
        <taxon>Testudinoidea</taxon>
        <taxon>Geoemydidae</taxon>
        <taxon>Geoemydinae</taxon>
        <taxon>Mauremys</taxon>
    </lineage>
</organism>
<dbReference type="EMBL" id="JAHDVG010000484">
    <property type="protein sequence ID" value="KAH1169848.1"/>
    <property type="molecule type" value="Genomic_DNA"/>
</dbReference>
<gene>
    <name evidence="1" type="ORF">KIL84_000833</name>
</gene>
<dbReference type="AlphaFoldDB" id="A0A9D3WZR3"/>
<proteinExistence type="predicted"/>
<keyword evidence="2" id="KW-1185">Reference proteome</keyword>
<evidence type="ECO:0000313" key="1">
    <source>
        <dbReference type="EMBL" id="KAH1169848.1"/>
    </source>
</evidence>
<sequence>MEVKVCRVGYAIFKSSFMSDPPENQLVKAILPSLGKNTINSAIPGMDSQLRPDIFMTNVEKKKVLMVDVMVPFENRSPAFHQA</sequence>
<protein>
    <submittedName>
        <fullName evidence="1">Uncharacterized protein</fullName>
    </submittedName>
</protein>
<accession>A0A9D3WZR3</accession>
<reference evidence="1" key="1">
    <citation type="submission" date="2021-09" db="EMBL/GenBank/DDBJ databases">
        <title>The genome of Mauremys mutica provides insights into the evolution of semi-aquatic lifestyle.</title>
        <authorList>
            <person name="Gong S."/>
            <person name="Gao Y."/>
        </authorList>
    </citation>
    <scope>NUCLEOTIDE SEQUENCE</scope>
    <source>
        <strain evidence="1">MM-2020</strain>
        <tissue evidence="1">Muscle</tissue>
    </source>
</reference>